<accession>A0ABQ4WY65</accession>
<comment type="caution">
    <text evidence="1">The sequence shown here is derived from an EMBL/GenBank/DDBJ whole genome shotgun (WGS) entry which is preliminary data.</text>
</comment>
<evidence type="ECO:0008006" key="3">
    <source>
        <dbReference type="Google" id="ProtNLM"/>
    </source>
</evidence>
<reference evidence="1" key="2">
    <citation type="submission" date="2022-01" db="EMBL/GenBank/DDBJ databases">
        <authorList>
            <person name="Yamashiro T."/>
            <person name="Shiraishi A."/>
            <person name="Satake H."/>
            <person name="Nakayama K."/>
        </authorList>
    </citation>
    <scope>NUCLEOTIDE SEQUENCE</scope>
</reference>
<sequence>MADDELSPSGEFSGRHGDYSFHLPARWPYSVEKTIVRSCRDCKPITAGMLLQNINSEEFDTMNDHDVVCLCLLGVLELVLLGHEIRYTVPDWCFRLVANIKACDMYPWGSYVWLTLYNQLKDAINKRWEAHFVTQREPNSGPPKYSLMGFTWAFKTWILETYRVGALNFYTREERHPRALAWRFKRASNDARASPREVLFSI</sequence>
<keyword evidence="2" id="KW-1185">Reference proteome</keyword>
<dbReference type="PANTHER" id="PTHR48449">
    <property type="entry name" value="DUF1985 DOMAIN-CONTAINING PROTEIN"/>
    <property type="match status" value="1"/>
</dbReference>
<evidence type="ECO:0000313" key="2">
    <source>
        <dbReference type="Proteomes" id="UP001151760"/>
    </source>
</evidence>
<reference evidence="1" key="1">
    <citation type="journal article" date="2022" name="Int. J. Mol. Sci.">
        <title>Draft Genome of Tanacetum Coccineum: Genomic Comparison of Closely Related Tanacetum-Family Plants.</title>
        <authorList>
            <person name="Yamashiro T."/>
            <person name="Shiraishi A."/>
            <person name="Nakayama K."/>
            <person name="Satake H."/>
        </authorList>
    </citation>
    <scope>NUCLEOTIDE SEQUENCE</scope>
</reference>
<proteinExistence type="predicted"/>
<gene>
    <name evidence="1" type="ORF">Tco_0652623</name>
</gene>
<dbReference type="PANTHER" id="PTHR48449:SF1">
    <property type="entry name" value="DUF1985 DOMAIN-CONTAINING PROTEIN"/>
    <property type="match status" value="1"/>
</dbReference>
<evidence type="ECO:0000313" key="1">
    <source>
        <dbReference type="EMBL" id="GJS57839.1"/>
    </source>
</evidence>
<protein>
    <recommendedName>
        <fullName evidence="3">Aminotransferase-like plant mobile domain-containing protein</fullName>
    </recommendedName>
</protein>
<dbReference type="Proteomes" id="UP001151760">
    <property type="component" value="Unassembled WGS sequence"/>
</dbReference>
<name>A0ABQ4WY65_9ASTR</name>
<dbReference type="EMBL" id="BQNB010009037">
    <property type="protein sequence ID" value="GJS57839.1"/>
    <property type="molecule type" value="Genomic_DNA"/>
</dbReference>
<organism evidence="1 2">
    <name type="scientific">Tanacetum coccineum</name>
    <dbReference type="NCBI Taxonomy" id="301880"/>
    <lineage>
        <taxon>Eukaryota</taxon>
        <taxon>Viridiplantae</taxon>
        <taxon>Streptophyta</taxon>
        <taxon>Embryophyta</taxon>
        <taxon>Tracheophyta</taxon>
        <taxon>Spermatophyta</taxon>
        <taxon>Magnoliopsida</taxon>
        <taxon>eudicotyledons</taxon>
        <taxon>Gunneridae</taxon>
        <taxon>Pentapetalae</taxon>
        <taxon>asterids</taxon>
        <taxon>campanulids</taxon>
        <taxon>Asterales</taxon>
        <taxon>Asteraceae</taxon>
        <taxon>Asteroideae</taxon>
        <taxon>Anthemideae</taxon>
        <taxon>Anthemidinae</taxon>
        <taxon>Tanacetum</taxon>
    </lineage>
</organism>